<dbReference type="EMBL" id="KN834927">
    <property type="protein sequence ID" value="KIK50143.1"/>
    <property type="molecule type" value="Genomic_DNA"/>
</dbReference>
<dbReference type="Proteomes" id="UP000053593">
    <property type="component" value="Unassembled WGS sequence"/>
</dbReference>
<evidence type="ECO:0008006" key="3">
    <source>
        <dbReference type="Google" id="ProtNLM"/>
    </source>
</evidence>
<protein>
    <recommendedName>
        <fullName evidence="3">NACHT domain-containing protein</fullName>
    </recommendedName>
</protein>
<dbReference type="SUPFAM" id="SSF52540">
    <property type="entry name" value="P-loop containing nucleoside triphosphate hydrolases"/>
    <property type="match status" value="1"/>
</dbReference>
<dbReference type="InterPro" id="IPR027417">
    <property type="entry name" value="P-loop_NTPase"/>
</dbReference>
<organism evidence="1 2">
    <name type="scientific">Collybiopsis luxurians FD-317 M1</name>
    <dbReference type="NCBI Taxonomy" id="944289"/>
    <lineage>
        <taxon>Eukaryota</taxon>
        <taxon>Fungi</taxon>
        <taxon>Dikarya</taxon>
        <taxon>Basidiomycota</taxon>
        <taxon>Agaricomycotina</taxon>
        <taxon>Agaricomycetes</taxon>
        <taxon>Agaricomycetidae</taxon>
        <taxon>Agaricales</taxon>
        <taxon>Marasmiineae</taxon>
        <taxon>Omphalotaceae</taxon>
        <taxon>Collybiopsis</taxon>
        <taxon>Collybiopsis luxurians</taxon>
    </lineage>
</organism>
<keyword evidence="2" id="KW-1185">Reference proteome</keyword>
<dbReference type="Gene3D" id="3.40.50.300">
    <property type="entry name" value="P-loop containing nucleotide triphosphate hydrolases"/>
    <property type="match status" value="1"/>
</dbReference>
<evidence type="ECO:0000313" key="1">
    <source>
        <dbReference type="EMBL" id="KIK50143.1"/>
    </source>
</evidence>
<evidence type="ECO:0000313" key="2">
    <source>
        <dbReference type="Proteomes" id="UP000053593"/>
    </source>
</evidence>
<dbReference type="AlphaFoldDB" id="A0A0D0C5Z6"/>
<accession>A0A0D0C5Z6</accession>
<sequence>MFNQAHSFSIHGGQFIYNAGSGMQTVQNPIITYEQIKLKTPTAPSVLTGRDELIGEAVHKLYQDNPAHLAILGAGGMGKPALALHILKNEQVKEKFQDKIYFAPCEMCSDGPSIIQILIQIMHLSIPEGKTGYEVLETYFEFSQRPILLVLDNFETPWNMAGDRNVVQNLVDFIMNQRKVSVILIMRAADAPGTKAWIKLGGESGIPPLKLDQARQAFMLISNSHEENIETLDWMLTQLDGMPLAILLIAQLRRKNLALNFLAKEWKNHMLKNGEKESKLTSVAVSIELTLQVLENQSAKSIRLLPILSYLPNGLPMWQEQLNKLFSGFDTSVQQCVMPLLDFALIYQEAGTLKMLSPVQEYIQIKYPAQEEDLNQMGRYYVDLLKNCQLIKGKGQPIIELHIANVVKVVGTQIRNRADEEYIDACQSVCGYSKFFPMTVSLIDIALDRNWTGKQKRKIEIRFNKVDMLTWMGCYAEAKAEIEKIQDLVKFSFRNYMKHNLPEKIRMRFRMECYQKLSHILMRESKYLEAKQMILRAKDVAQIIRDQVRTAECLQSLG</sequence>
<dbReference type="HOGENOM" id="CLU_006580_1_1_1"/>
<dbReference type="OrthoDB" id="691197at2759"/>
<name>A0A0D0C5Z6_9AGAR</name>
<gene>
    <name evidence="1" type="ORF">GYMLUDRAFT_487615</name>
</gene>
<proteinExistence type="predicted"/>
<reference evidence="1 2" key="1">
    <citation type="submission" date="2014-04" db="EMBL/GenBank/DDBJ databases">
        <title>Evolutionary Origins and Diversification of the Mycorrhizal Mutualists.</title>
        <authorList>
            <consortium name="DOE Joint Genome Institute"/>
            <consortium name="Mycorrhizal Genomics Consortium"/>
            <person name="Kohler A."/>
            <person name="Kuo A."/>
            <person name="Nagy L.G."/>
            <person name="Floudas D."/>
            <person name="Copeland A."/>
            <person name="Barry K.W."/>
            <person name="Cichocki N."/>
            <person name="Veneault-Fourrey C."/>
            <person name="LaButti K."/>
            <person name="Lindquist E.A."/>
            <person name="Lipzen A."/>
            <person name="Lundell T."/>
            <person name="Morin E."/>
            <person name="Murat C."/>
            <person name="Riley R."/>
            <person name="Ohm R."/>
            <person name="Sun H."/>
            <person name="Tunlid A."/>
            <person name="Henrissat B."/>
            <person name="Grigoriev I.V."/>
            <person name="Hibbett D.S."/>
            <person name="Martin F."/>
        </authorList>
    </citation>
    <scope>NUCLEOTIDE SEQUENCE [LARGE SCALE GENOMIC DNA]</scope>
    <source>
        <strain evidence="1 2">FD-317 M1</strain>
    </source>
</reference>